<dbReference type="GO" id="GO:0031146">
    <property type="term" value="P:SCF-dependent proteasomal ubiquitin-dependent protein catabolic process"/>
    <property type="evidence" value="ECO:0007669"/>
    <property type="project" value="TreeGrafter"/>
</dbReference>
<evidence type="ECO:0000313" key="4">
    <source>
        <dbReference type="Proteomes" id="UP000685013"/>
    </source>
</evidence>
<dbReference type="PANTHER" id="PTHR13318:SF92">
    <property type="entry name" value="F-BOX_LRR-REPEAT PROTEIN 8-RELATED"/>
    <property type="match status" value="1"/>
</dbReference>
<dbReference type="Pfam" id="PF13516">
    <property type="entry name" value="LRR_6"/>
    <property type="match status" value="1"/>
</dbReference>
<accession>A0AAV6N285</accession>
<comment type="caution">
    <text evidence="3">The sequence shown here is derived from an EMBL/GenBank/DDBJ whole genome shotgun (WGS) entry which is preliminary data.</text>
</comment>
<proteinExistence type="predicted"/>
<organism evidence="3 4">
    <name type="scientific">Cucurbita argyrosperma subsp. sororia</name>
    <dbReference type="NCBI Taxonomy" id="37648"/>
    <lineage>
        <taxon>Eukaryota</taxon>
        <taxon>Viridiplantae</taxon>
        <taxon>Streptophyta</taxon>
        <taxon>Embryophyta</taxon>
        <taxon>Tracheophyta</taxon>
        <taxon>Spermatophyta</taxon>
        <taxon>Magnoliopsida</taxon>
        <taxon>eudicotyledons</taxon>
        <taxon>Gunneridae</taxon>
        <taxon>Pentapetalae</taxon>
        <taxon>rosids</taxon>
        <taxon>fabids</taxon>
        <taxon>Cucurbitales</taxon>
        <taxon>Cucurbitaceae</taxon>
        <taxon>Cucurbiteae</taxon>
        <taxon>Cucurbita</taxon>
    </lineage>
</organism>
<dbReference type="GO" id="GO:0005737">
    <property type="term" value="C:cytoplasm"/>
    <property type="evidence" value="ECO:0007669"/>
    <property type="project" value="UniProtKB-ARBA"/>
</dbReference>
<feature type="non-terminal residue" evidence="3">
    <location>
        <position position="1"/>
    </location>
</feature>
<dbReference type="Proteomes" id="UP000685013">
    <property type="component" value="Chromosome 9"/>
</dbReference>
<reference evidence="3 4" key="1">
    <citation type="journal article" date="2021" name="Hortic Res">
        <title>The domestication of Cucurbita argyrosperma as revealed by the genome of its wild relative.</title>
        <authorList>
            <person name="Barrera-Redondo J."/>
            <person name="Sanchez-de la Vega G."/>
            <person name="Aguirre-Liguori J.A."/>
            <person name="Castellanos-Morales G."/>
            <person name="Gutierrez-Guerrero Y.T."/>
            <person name="Aguirre-Dugua X."/>
            <person name="Aguirre-Planter E."/>
            <person name="Tenaillon M.I."/>
            <person name="Lira-Saade R."/>
            <person name="Eguiarte L.E."/>
        </authorList>
    </citation>
    <scope>NUCLEOTIDE SEQUENCE [LARGE SCALE GENOMIC DNA]</scope>
    <source>
        <strain evidence="3">JBR-2021</strain>
    </source>
</reference>
<evidence type="ECO:0000313" key="3">
    <source>
        <dbReference type="EMBL" id="KAG6591398.1"/>
    </source>
</evidence>
<sequence length="653" mass="71141">MGQSASSAAILSRRDTNHSHRSKIKSTSLSSPMHLDGTNNFQVILHGTSDFISDLPDECLACIFQSLSSVDRKSCSLVCRRWFKVEGQSRHRLSLKAEADLSSMIPSLFTRFDAVTKLALKCDRRSSSIGDDPLILISLRCRNLTRLKLRACRELTDVGMAAFAQNCKGLKKLSCGSCTFGAKGMNAILDHCSALEELSVKRLRGITDSTAEPIGPGVAGLSLKTICLKDLYNAQCFGPLLIGAKSLRTLKLFRCSGDWDALLSVISDRVTSLTEVHLERLQVSDVGLSAISNFMDLEILHLVKTPECTNLGIVALAERCKLLRKLHIDGWKANRIGDEGLVAVARNCSNLQELVLIGVNPTKVSLEILASNCRNLERLALCGSDTVGDSEISCIAAKCIALKKLCIKSCPVSDQGMEALAEGCPNLVKVKVKKCRGVTPEGADSLRSSRGSLAVNLDSGEPEIPDASASDGGIQDNVVDFHPIPNQVAPPMIASSSAGRSSSLKSRPLKCLFQYTRYDNHVTASDMITPLDVSVEGRQHDDARYHNRLYNMEQRKNVAILPIQMFDPFIDLHMILIIIGPCGNCHCSLFTRLYVKETKWKCYRGEGNSLENRGFLNSAGEGSKIANAIHLKDANRIDCSSPYCVGVVVFGHS</sequence>
<dbReference type="SMART" id="SM00256">
    <property type="entry name" value="FBOX"/>
    <property type="match status" value="1"/>
</dbReference>
<dbReference type="PANTHER" id="PTHR13318">
    <property type="entry name" value="PARTNER OF PAIRED, ISOFORM B-RELATED"/>
    <property type="match status" value="1"/>
</dbReference>
<dbReference type="FunFam" id="1.20.1280.50:FF:000005">
    <property type="entry name" value="F-box/LRR-repeat protein 3 isoform X1"/>
    <property type="match status" value="1"/>
</dbReference>
<dbReference type="InterPro" id="IPR001810">
    <property type="entry name" value="F-box_dom"/>
</dbReference>
<gene>
    <name evidence="3" type="ORF">SDJN03_13744</name>
</gene>
<dbReference type="InterPro" id="IPR001611">
    <property type="entry name" value="Leu-rich_rpt"/>
</dbReference>
<feature type="region of interest" description="Disordered" evidence="1">
    <location>
        <begin position="1"/>
        <end position="31"/>
    </location>
</feature>
<keyword evidence="4" id="KW-1185">Reference proteome</keyword>
<evidence type="ECO:0000259" key="2">
    <source>
        <dbReference type="PROSITE" id="PS50181"/>
    </source>
</evidence>
<dbReference type="Pfam" id="PF00646">
    <property type="entry name" value="F-box"/>
    <property type="match status" value="1"/>
</dbReference>
<dbReference type="SMART" id="SM00367">
    <property type="entry name" value="LRR_CC"/>
    <property type="match status" value="9"/>
</dbReference>
<dbReference type="GO" id="GO:0019005">
    <property type="term" value="C:SCF ubiquitin ligase complex"/>
    <property type="evidence" value="ECO:0007669"/>
    <property type="project" value="TreeGrafter"/>
</dbReference>
<dbReference type="EMBL" id="JAGKQH010000009">
    <property type="protein sequence ID" value="KAG6591398.1"/>
    <property type="molecule type" value="Genomic_DNA"/>
</dbReference>
<dbReference type="FunFam" id="3.80.10.10:FF:000449">
    <property type="entry name" value="F-box protein SKIP2"/>
    <property type="match status" value="1"/>
</dbReference>
<dbReference type="InterPro" id="IPR006553">
    <property type="entry name" value="Leu-rich_rpt_Cys-con_subtyp"/>
</dbReference>
<dbReference type="PROSITE" id="PS50181">
    <property type="entry name" value="FBOX"/>
    <property type="match status" value="1"/>
</dbReference>
<evidence type="ECO:0000256" key="1">
    <source>
        <dbReference type="SAM" id="MobiDB-lite"/>
    </source>
</evidence>
<name>A0AAV6N285_9ROSI</name>
<protein>
    <submittedName>
        <fullName evidence="3">F-box protein</fullName>
    </submittedName>
</protein>
<dbReference type="CDD" id="cd22159">
    <property type="entry name" value="F-box_AtTIR1-like"/>
    <property type="match status" value="1"/>
</dbReference>
<dbReference type="AlphaFoldDB" id="A0AAV6N285"/>
<feature type="domain" description="F-box" evidence="2">
    <location>
        <begin position="49"/>
        <end position="85"/>
    </location>
</feature>